<dbReference type="GO" id="GO:0005506">
    <property type="term" value="F:iron ion binding"/>
    <property type="evidence" value="ECO:0007669"/>
    <property type="project" value="InterPro"/>
</dbReference>
<dbReference type="InterPro" id="IPR002932">
    <property type="entry name" value="Glu_synthdom"/>
</dbReference>
<dbReference type="OrthoDB" id="4327079at2759"/>
<dbReference type="CTD" id="20317302"/>
<protein>
    <recommendedName>
        <fullName evidence="18">glutamate synthase (NADH)</fullName>
        <ecNumber evidence="18">1.4.1.14</ecNumber>
    </recommendedName>
</protein>
<evidence type="ECO:0000259" key="22">
    <source>
        <dbReference type="PROSITE" id="PS51278"/>
    </source>
</evidence>
<keyword evidence="10" id="KW-0479">Metal-binding</keyword>
<dbReference type="InterPro" id="IPR006982">
    <property type="entry name" value="Glu_synth_centr_N"/>
</dbReference>
<dbReference type="PANTHER" id="PTHR43100:SF1">
    <property type="entry name" value="GLUTAMATE SYNTHASE [NADPH] SMALL CHAIN"/>
    <property type="match status" value="1"/>
</dbReference>
<dbReference type="Pfam" id="PF01493">
    <property type="entry name" value="GXGXG"/>
    <property type="match status" value="1"/>
</dbReference>
<dbReference type="InterPro" id="IPR012220">
    <property type="entry name" value="Glu_synth_euk"/>
</dbReference>
<keyword evidence="14" id="KW-0408">Iron</keyword>
<dbReference type="Proteomes" id="UP000054324">
    <property type="component" value="Unassembled WGS sequence"/>
</dbReference>
<evidence type="ECO:0000256" key="19">
    <source>
        <dbReference type="ARBA" id="ARBA00048867"/>
    </source>
</evidence>
<evidence type="ECO:0000256" key="20">
    <source>
        <dbReference type="PIRSR" id="PIRSR000187-1"/>
    </source>
</evidence>
<feature type="binding site" evidence="21">
    <location>
        <position position="1183"/>
    </location>
    <ligand>
        <name>[3Fe-4S] cluster</name>
        <dbReference type="ChEBI" id="CHEBI:21137"/>
    </ligand>
</feature>
<dbReference type="SUPFAM" id="SSF56235">
    <property type="entry name" value="N-terminal nucleophile aminohydrolases (Ntn hydrolases)"/>
    <property type="match status" value="1"/>
</dbReference>
<evidence type="ECO:0000313" key="23">
    <source>
        <dbReference type="EMBL" id="KER30505.1"/>
    </source>
</evidence>
<dbReference type="UniPathway" id="UPA00634">
    <property type="reaction ID" value="UER00690"/>
</dbReference>
<dbReference type="InterPro" id="IPR013785">
    <property type="entry name" value="Aldolase_TIM"/>
</dbReference>
<dbReference type="STRING" id="6198.A0A075A4J0"/>
<evidence type="ECO:0000256" key="12">
    <source>
        <dbReference type="ARBA" id="ARBA00022962"/>
    </source>
</evidence>
<evidence type="ECO:0000256" key="7">
    <source>
        <dbReference type="ARBA" id="ARBA00022605"/>
    </source>
</evidence>
<comment type="pathway">
    <text evidence="5">Amino-acid biosynthesis; L-glutamate biosynthesis via GLT pathway; L-glutamate from 2-oxoglutarate and L-glutamine (NAD(+) route): step 1/1.</text>
</comment>
<dbReference type="Pfam" id="PF04898">
    <property type="entry name" value="Glu_syn_central"/>
    <property type="match status" value="1"/>
</dbReference>
<evidence type="ECO:0000256" key="8">
    <source>
        <dbReference type="ARBA" id="ARBA00022630"/>
    </source>
</evidence>
<evidence type="ECO:0000256" key="21">
    <source>
        <dbReference type="PIRSR" id="PIRSR000187-2"/>
    </source>
</evidence>
<dbReference type="KEGG" id="ovi:T265_03115"/>
<dbReference type="Gene3D" id="2.160.20.60">
    <property type="entry name" value="Glutamate synthase, alpha subunit, C-terminal domain"/>
    <property type="match status" value="1"/>
</dbReference>
<dbReference type="RefSeq" id="XP_009165784.1">
    <property type="nucleotide sequence ID" value="XM_009167520.1"/>
</dbReference>
<dbReference type="InterPro" id="IPR006005">
    <property type="entry name" value="Glut_synth_ssu1"/>
</dbReference>
<dbReference type="InterPro" id="IPR009051">
    <property type="entry name" value="Helical_ferredxn"/>
</dbReference>
<dbReference type="InterPro" id="IPR017932">
    <property type="entry name" value="GATase_2_dom"/>
</dbReference>
<dbReference type="FunFam" id="3.20.20.70:FF:000314">
    <property type="entry name" value="Uncharacterized protein, isoform E"/>
    <property type="match status" value="1"/>
</dbReference>
<dbReference type="Gene3D" id="3.60.20.10">
    <property type="entry name" value="Glutamine Phosphoribosylpyrophosphate, subunit 1, domain 1"/>
    <property type="match status" value="2"/>
</dbReference>
<evidence type="ECO:0000256" key="2">
    <source>
        <dbReference type="ARBA" id="ARBA00001974"/>
    </source>
</evidence>
<comment type="catalytic activity">
    <reaction evidence="19">
        <text>2 L-glutamate + NAD(+) = L-glutamine + 2-oxoglutarate + NADH + H(+)</text>
        <dbReference type="Rhea" id="RHEA:13753"/>
        <dbReference type="ChEBI" id="CHEBI:15378"/>
        <dbReference type="ChEBI" id="CHEBI:16810"/>
        <dbReference type="ChEBI" id="CHEBI:29985"/>
        <dbReference type="ChEBI" id="CHEBI:57540"/>
        <dbReference type="ChEBI" id="CHEBI:57945"/>
        <dbReference type="ChEBI" id="CHEBI:58359"/>
        <dbReference type="EC" id="1.4.1.14"/>
    </reaction>
</comment>
<feature type="binding site" evidence="21">
    <location>
        <position position="1189"/>
    </location>
    <ligand>
        <name>[3Fe-4S] cluster</name>
        <dbReference type="ChEBI" id="CHEBI:21137"/>
    </ligand>
</feature>
<evidence type="ECO:0000256" key="11">
    <source>
        <dbReference type="ARBA" id="ARBA00022827"/>
    </source>
</evidence>
<dbReference type="GeneID" id="20317302"/>
<name>A0A075A4J0_OPIVI</name>
<dbReference type="InterPro" id="IPR028261">
    <property type="entry name" value="DPD_II"/>
</dbReference>
<comment type="cofactor">
    <cofactor evidence="21">
        <name>[3Fe-4S] cluster</name>
        <dbReference type="ChEBI" id="CHEBI:21137"/>
    </cofactor>
    <text evidence="21">Binds 1 [3Fe-4S] cluster.</text>
</comment>
<keyword evidence="12" id="KW-0315">Glutamine amidotransferase</keyword>
<evidence type="ECO:0000256" key="1">
    <source>
        <dbReference type="ARBA" id="ARBA00001917"/>
    </source>
</evidence>
<sequence>MLFNPDEEHAACGVGFVVNTRGCRSNSILQEAQTMLNRMDHRGACACDENTGDGAGVMTSIPFELYSRFAGEANKELPPVGQFAPGMIFVHKVTAEQTMEKFAGLAEECCLQILFWRMAEVDHDAVGDVARSREPAIVQVFLVPRFEEKPFDVDKFRGEVFLLRKYASHQLGEDCYICSLSPDTVVYKGMFTTKQLWTYYKDLQDPDYQTHFAMIHNRFSTNTLPSWGRAHPQRMLAHNGEINTLRVNNGSRPTDEGVTGYELLTKAEYVRVFGVYKGNVNYCRARQSVMESRKFSKELLTKLFPIIEHGMSDSGSLDNLLEFLYHAGEYSLPEAVMMMIPEAWHNMDPSQGDMPQSKWNFYKWAANCLEPWDGPALVAFTDGRYIGAVLDRNGLRPARFYATDNDMVYMSSEVGVVDIPADVRVIQKGRLKPGRLLIVDTQAGGLLDDERLKLEIVEKYPYAEWLDKGAISLSELHTIASSDNSDANNHPLGDDSSVLDDRRLPLFGFNPENINLLLLPMLRTSKEALGSMGNDAPLACLSEQLPHVFDYFQQLFAQVTNPPIDPFRERIVMTLTCPIGPQKNILVHSEFQVHRLWLPHPILSLDDMRLIHSLDGTLKDRTGRKETCQVLTWRSMTLDATFEAETDGMYSLGWMLQRALERLCDVAERVVRSGEVQLLIISDRAAGACRVPIPSLLAVGAVHQRLLRHQLRMQVGLIVESGEAKEIHHFCTLIGFGADGICPYLLFESIARLDADGLLVNTQMDLADVYEKCTSAVQNGIFKVMAKMGISTLHSYKSAQIFEAVGLANSVIDMCFSGAASRIGGADFDILAKETRARHLLAYPQTVSVPRMINQFARNPGFYHWRQGGESHMNDPETVAKLQAAARNNSREAYQMFAEAADQSSRQCTLRGQLDFVYASQPIDLDSVEPASEIVKRFSTGAMSLGSISAEAHTTLAIAMNRIGARSNTGEGGERPERYLNKDLRSSIKQVASARFGVDSSYLAHADMLQIKMAQGAKPGEGGELPGYKVTQEIARTRYSVPGVGLISPPPHHDIYSIEDLSQLIYDLKSANPLALVSVKLVSEVGVGVVAAGVAKARAVHITISGHDGGTGASSWTGIKHAGLPWELGIAETHQILVNQGTRSRVLLQVDGQIRTGRDVLIAALLGADEFAMSTAPLIVLGCTMMRKCHLNTCPVGIATQDPVLRAKFAGSPEHVINYLFLLAEEVRVYMSKLGVRRLEDLIGRTEFLKPIEFHKSEKASRLDLSGLLYNTKPIKFHPNWTSVMLDDEEEHDPVDPDMTPVESLIQILPHSRQLDAQLLKLAKHLIETPESTPIDATQSVVTFTGEITNEDRAALSTLSYAISVQFADRGLPPDRQIKVHLTGSGGQSFCAFLVHGVSVRLEGDANDYVAKGLSGGEVTIVPPTSLLQQGFKSEANIIVGNVCLYGATSGRLFLRGQAAERFCVRNSGAVVVAEGVGDHGCEYMTGGRAVILGRTGRNFAAGMSGGIAFLYDTDGGLEGPFLRKCNRELVDLEMMTSDNPYAPWLLSILKEFTHETGSEVGQKILEDWDNALKRFILVMPRDYRRALKEMEEKHSENTVIQSEPSHHIVELKAKQTAVDIEDMAAGDQSDSEAPLDKLRGFVRYARTKVGYRSAEERTKDWDEVYAHAEVRKGLKRQAARCMDCGVPFCQSYVGCPLGNLIPNWNDLVFKGDWHAAHLALAQTNNFPELTGRVCPAPCEGACVLGINSDPVTIKHIECAVADKAWENGWFRPSKEFLRPPTGRRIVIVGSGPAGLACADQLNQAGHEVTVVERRNKLGGLLRYGITTMKLDRRVLDRRLDLMRANGVKFVVNTRVGTVGDESGRRDLNADCQDPAQPVQEWRAAQLLREYDAMVLCLGATWPRDLNIPGRNLEGIHFAMSFLERWQRSQQKKHQSNGGIDNFRMNRMDDNAVSAIAKDKRIVIIGGGDTGVDCMATALRQGAKSIVNLELLPPPPPSRDPSENPWPEWPRVWRVEYGHAEVAVRFGRDPRKFSVITKEFLDNGSGAVGGLRIANVEWTKDPSNGRWKMHEVPDSEQLIECDLVLLALGYVGPENKLIEELGLAVTGPESLIATRPNESFATMISCVYAAGGKLKNNHHCRRGQSLVVHAINEGRQVAREVDLHLMGSTLLPGRGGVVKPRPTAFKSRV</sequence>
<keyword evidence="7" id="KW-0028">Amino-acid biosynthesis</keyword>
<dbReference type="Gene3D" id="1.10.1060.10">
    <property type="entry name" value="Alpha-helical ferredoxin"/>
    <property type="match status" value="1"/>
</dbReference>
<comment type="pathway">
    <text evidence="4">Nitrogen metabolism.</text>
</comment>
<keyword evidence="13" id="KW-0560">Oxidoreductase</keyword>
<accession>A0A075A4J0</accession>
<evidence type="ECO:0000256" key="18">
    <source>
        <dbReference type="ARBA" id="ARBA00024383"/>
    </source>
</evidence>
<dbReference type="EMBL" id="KL596660">
    <property type="protein sequence ID" value="KER30505.1"/>
    <property type="molecule type" value="Genomic_DNA"/>
</dbReference>
<dbReference type="CDD" id="cd02808">
    <property type="entry name" value="GltS_FMN"/>
    <property type="match status" value="1"/>
</dbReference>
<dbReference type="SUPFAM" id="SSF69336">
    <property type="entry name" value="Alpha subunit of glutamate synthase, C-terminal domain"/>
    <property type="match status" value="1"/>
</dbReference>
<dbReference type="GO" id="GO:0051538">
    <property type="term" value="F:3 iron, 4 sulfur cluster binding"/>
    <property type="evidence" value="ECO:0007669"/>
    <property type="project" value="UniProtKB-KW"/>
</dbReference>
<keyword evidence="9" id="KW-0288">FMN</keyword>
<keyword evidence="16" id="KW-0314">Glutamate biosynthesis</keyword>
<evidence type="ECO:0000256" key="14">
    <source>
        <dbReference type="ARBA" id="ARBA00023004"/>
    </source>
</evidence>
<dbReference type="GO" id="GO:0097054">
    <property type="term" value="P:L-glutamate biosynthetic process"/>
    <property type="evidence" value="ECO:0007669"/>
    <property type="project" value="UniProtKB-UniPathway"/>
</dbReference>
<dbReference type="InterPro" id="IPR023753">
    <property type="entry name" value="FAD/NAD-binding_dom"/>
</dbReference>
<proteinExistence type="inferred from homology"/>
<keyword evidence="17 21" id="KW-0003">3Fe-4S</keyword>
<dbReference type="GO" id="GO:0016040">
    <property type="term" value="F:glutamate synthase (NADH) activity"/>
    <property type="evidence" value="ECO:0007669"/>
    <property type="project" value="UniProtKB-EC"/>
</dbReference>
<evidence type="ECO:0000256" key="15">
    <source>
        <dbReference type="ARBA" id="ARBA00023014"/>
    </source>
</evidence>
<dbReference type="PANTHER" id="PTHR43100">
    <property type="entry name" value="GLUTAMATE SYNTHASE [NADPH] SMALL CHAIN"/>
    <property type="match status" value="1"/>
</dbReference>
<reference evidence="23 24" key="1">
    <citation type="submission" date="2013-11" db="EMBL/GenBank/DDBJ databases">
        <title>Opisthorchis viverrini - life in the bile duct.</title>
        <authorList>
            <person name="Young N.D."/>
            <person name="Nagarajan N."/>
            <person name="Lin S.J."/>
            <person name="Korhonen P.K."/>
            <person name="Jex A.R."/>
            <person name="Hall R.S."/>
            <person name="Safavi-Hemami H."/>
            <person name="Kaewkong W."/>
            <person name="Bertrand D."/>
            <person name="Gao S."/>
            <person name="Seet Q."/>
            <person name="Wongkham S."/>
            <person name="Teh B.T."/>
            <person name="Wongkham C."/>
            <person name="Intapan P.M."/>
            <person name="Maleewong W."/>
            <person name="Yang X."/>
            <person name="Hu M."/>
            <person name="Wang Z."/>
            <person name="Hofmann A."/>
            <person name="Sternberg P.W."/>
            <person name="Tan P."/>
            <person name="Wang J."/>
            <person name="Gasser R.B."/>
        </authorList>
    </citation>
    <scope>NUCLEOTIDE SEQUENCE [LARGE SCALE GENOMIC DNA]</scope>
</reference>
<dbReference type="PRINTS" id="PR00419">
    <property type="entry name" value="ADXRDTASE"/>
</dbReference>
<evidence type="ECO:0000256" key="13">
    <source>
        <dbReference type="ARBA" id="ARBA00023002"/>
    </source>
</evidence>
<dbReference type="InterPro" id="IPR002489">
    <property type="entry name" value="Glu_synth_asu_C"/>
</dbReference>
<evidence type="ECO:0000256" key="10">
    <source>
        <dbReference type="ARBA" id="ARBA00022723"/>
    </source>
</evidence>
<keyword evidence="15 21" id="KW-0411">Iron-sulfur</keyword>
<dbReference type="NCBIfam" id="NF008730">
    <property type="entry name" value="PRK11750.1"/>
    <property type="match status" value="1"/>
</dbReference>
<evidence type="ECO:0000256" key="6">
    <source>
        <dbReference type="ARBA" id="ARBA00009716"/>
    </source>
</evidence>
<dbReference type="InterPro" id="IPR036485">
    <property type="entry name" value="Glu_synth_asu_C_sf"/>
</dbReference>
<dbReference type="NCBIfam" id="TIGR01317">
    <property type="entry name" value="GOGAT_sm_gam"/>
    <property type="match status" value="1"/>
</dbReference>
<dbReference type="Gene3D" id="3.20.20.70">
    <property type="entry name" value="Aldolase class I"/>
    <property type="match status" value="2"/>
</dbReference>
<dbReference type="GO" id="GO:0010181">
    <property type="term" value="F:FMN binding"/>
    <property type="evidence" value="ECO:0007669"/>
    <property type="project" value="InterPro"/>
</dbReference>
<dbReference type="InterPro" id="IPR051394">
    <property type="entry name" value="Glutamate_Synthase"/>
</dbReference>
<dbReference type="SUPFAM" id="SSF51971">
    <property type="entry name" value="Nucleotide-binding domain"/>
    <property type="match status" value="1"/>
</dbReference>
<dbReference type="PIRSF" id="PIRSF000187">
    <property type="entry name" value="GOGAT"/>
    <property type="match status" value="1"/>
</dbReference>
<dbReference type="FunFam" id="2.160.20.60:FF:000001">
    <property type="entry name" value="Glutamate synthase, large subunit"/>
    <property type="match status" value="1"/>
</dbReference>
<dbReference type="Gene3D" id="3.50.50.60">
    <property type="entry name" value="FAD/NAD(P)-binding domain"/>
    <property type="match status" value="1"/>
</dbReference>
<dbReference type="EC" id="1.4.1.14" evidence="18"/>
<dbReference type="CDD" id="cd00713">
    <property type="entry name" value="GltS"/>
    <property type="match status" value="1"/>
</dbReference>
<comment type="similarity">
    <text evidence="6">Belongs to the glutamate synthase family.</text>
</comment>
<dbReference type="UniPathway" id="UPA00045"/>
<evidence type="ECO:0000256" key="9">
    <source>
        <dbReference type="ARBA" id="ARBA00022643"/>
    </source>
</evidence>
<dbReference type="SUPFAM" id="SSF51395">
    <property type="entry name" value="FMN-linked oxidoreductases"/>
    <property type="match status" value="1"/>
</dbReference>
<evidence type="ECO:0000256" key="16">
    <source>
        <dbReference type="ARBA" id="ARBA00023164"/>
    </source>
</evidence>
<dbReference type="Pfam" id="PF00310">
    <property type="entry name" value="GATase_2"/>
    <property type="match status" value="2"/>
</dbReference>
<keyword evidence="24" id="KW-1185">Reference proteome</keyword>
<dbReference type="GO" id="GO:0050660">
    <property type="term" value="F:flavin adenine dinucleotide binding"/>
    <property type="evidence" value="ECO:0007669"/>
    <property type="project" value="InterPro"/>
</dbReference>
<comment type="cofactor">
    <cofactor evidence="1">
        <name>FMN</name>
        <dbReference type="ChEBI" id="CHEBI:58210"/>
    </cofactor>
</comment>
<dbReference type="Gene3D" id="3.40.50.720">
    <property type="entry name" value="NAD(P)-binding Rossmann-like Domain"/>
    <property type="match status" value="1"/>
</dbReference>
<dbReference type="FunFam" id="3.20.20.70:FF:000031">
    <property type="entry name" value="Glutamate synthase 1 [NADH]"/>
    <property type="match status" value="1"/>
</dbReference>
<dbReference type="InterPro" id="IPR029055">
    <property type="entry name" value="Ntn_hydrolases_N"/>
</dbReference>
<dbReference type="Pfam" id="PF01645">
    <property type="entry name" value="Glu_synthase"/>
    <property type="match status" value="1"/>
</dbReference>
<dbReference type="SUPFAM" id="SSF46548">
    <property type="entry name" value="alpha-helical ferredoxin"/>
    <property type="match status" value="1"/>
</dbReference>
<dbReference type="CDD" id="cd00982">
    <property type="entry name" value="gltB_C"/>
    <property type="match status" value="1"/>
</dbReference>
<keyword evidence="8" id="KW-0285">Flavoprotein</keyword>
<feature type="binding site" evidence="21">
    <location>
        <position position="1194"/>
    </location>
    <ligand>
        <name>[3Fe-4S] cluster</name>
        <dbReference type="ChEBI" id="CHEBI:21137"/>
    </ligand>
</feature>
<evidence type="ECO:0000313" key="24">
    <source>
        <dbReference type="Proteomes" id="UP000054324"/>
    </source>
</evidence>
<evidence type="ECO:0000256" key="4">
    <source>
        <dbReference type="ARBA" id="ARBA00004909"/>
    </source>
</evidence>
<feature type="active site" description="For GATase activity" evidence="20">
    <location>
        <position position="12"/>
    </location>
</feature>
<comment type="cofactor">
    <cofactor evidence="2">
        <name>FAD</name>
        <dbReference type="ChEBI" id="CHEBI:57692"/>
    </cofactor>
</comment>
<dbReference type="Pfam" id="PF07992">
    <property type="entry name" value="Pyr_redox_2"/>
    <property type="match status" value="1"/>
</dbReference>
<evidence type="ECO:0000256" key="17">
    <source>
        <dbReference type="ARBA" id="ARBA00023291"/>
    </source>
</evidence>
<feature type="domain" description="Glutamine amidotransferase type-2" evidence="22">
    <location>
        <begin position="12"/>
        <end position="442"/>
    </location>
</feature>
<dbReference type="PROSITE" id="PS51278">
    <property type="entry name" value="GATASE_TYPE_2"/>
    <property type="match status" value="1"/>
</dbReference>
<comment type="pathway">
    <text evidence="3">Energy metabolism; nitrogen metabolism.</text>
</comment>
<evidence type="ECO:0000256" key="5">
    <source>
        <dbReference type="ARBA" id="ARBA00004944"/>
    </source>
</evidence>
<dbReference type="InterPro" id="IPR036188">
    <property type="entry name" value="FAD/NAD-bd_sf"/>
</dbReference>
<gene>
    <name evidence="23" type="ORF">T265_03115</name>
</gene>
<organism evidence="23 24">
    <name type="scientific">Opisthorchis viverrini</name>
    <name type="common">Southeast Asian liver fluke</name>
    <dbReference type="NCBI Taxonomy" id="6198"/>
    <lineage>
        <taxon>Eukaryota</taxon>
        <taxon>Metazoa</taxon>
        <taxon>Spiralia</taxon>
        <taxon>Lophotrochozoa</taxon>
        <taxon>Platyhelminthes</taxon>
        <taxon>Trematoda</taxon>
        <taxon>Digenea</taxon>
        <taxon>Opisthorchiida</taxon>
        <taxon>Opisthorchiata</taxon>
        <taxon>Opisthorchiidae</taxon>
        <taxon>Opisthorchis</taxon>
    </lineage>
</organism>
<dbReference type="GO" id="GO:0016639">
    <property type="term" value="F:oxidoreductase activity, acting on the CH-NH2 group of donors, NAD or NADP as acceptor"/>
    <property type="evidence" value="ECO:0007669"/>
    <property type="project" value="InterPro"/>
</dbReference>
<keyword evidence="11" id="KW-0274">FAD</keyword>
<evidence type="ECO:0000256" key="3">
    <source>
        <dbReference type="ARBA" id="ARBA00004802"/>
    </source>
</evidence>
<dbReference type="Pfam" id="PF14691">
    <property type="entry name" value="Fer4_20"/>
    <property type="match status" value="1"/>
</dbReference>